<reference evidence="1" key="1">
    <citation type="journal article" date="2018" name="Antonie Van Leeuwenhoek">
        <title>Proteinivorax hydrogeniformans sp. nov., an anaerobic, haloalkaliphilic bacterium fermenting proteinaceous compounds with high hydrogen production.</title>
        <authorList>
            <person name="Boltyanskaya Y."/>
            <person name="Detkova E."/>
            <person name="Pimenov N."/>
            <person name="Kevbrin V."/>
        </authorList>
    </citation>
    <scope>NUCLEOTIDE SEQUENCE</scope>
    <source>
        <strain evidence="1">Z-710</strain>
    </source>
</reference>
<dbReference type="AlphaFoldDB" id="A0AAU8HTR7"/>
<name>A0AAU8HTR7_9FIRM</name>
<dbReference type="EMBL" id="CP159485">
    <property type="protein sequence ID" value="XCI28473.1"/>
    <property type="molecule type" value="Genomic_DNA"/>
</dbReference>
<accession>A0AAU8HTR7</accession>
<evidence type="ECO:0000313" key="1">
    <source>
        <dbReference type="EMBL" id="XCI28473.1"/>
    </source>
</evidence>
<dbReference type="RefSeq" id="WP_353893029.1">
    <property type="nucleotide sequence ID" value="NZ_CP159485.1"/>
</dbReference>
<reference evidence="1" key="2">
    <citation type="submission" date="2024-06" db="EMBL/GenBank/DDBJ databases">
        <authorList>
            <person name="Petrova K.O."/>
            <person name="Toshchakov S.V."/>
            <person name="Boltjanskaja Y.V."/>
            <person name="Kevbrin V.V."/>
        </authorList>
    </citation>
    <scope>NUCLEOTIDE SEQUENCE</scope>
    <source>
        <strain evidence="1">Z-710</strain>
    </source>
</reference>
<protein>
    <submittedName>
        <fullName evidence="1">Uncharacterized protein</fullName>
    </submittedName>
</protein>
<sequence>MKKELKGIFEKKDMIIVLDIFKETAAPVRRALDDIKNLLDPCAILFMTDKGQEDA</sequence>
<organism evidence="1">
    <name type="scientific">Proteinivorax hydrogeniformans</name>
    <dbReference type="NCBI Taxonomy" id="1826727"/>
    <lineage>
        <taxon>Bacteria</taxon>
        <taxon>Bacillati</taxon>
        <taxon>Bacillota</taxon>
        <taxon>Clostridia</taxon>
        <taxon>Eubacteriales</taxon>
        <taxon>Proteinivoracaceae</taxon>
        <taxon>Proteinivorax</taxon>
    </lineage>
</organism>
<gene>
    <name evidence="1" type="ORF">PRVXH_002433</name>
</gene>
<proteinExistence type="predicted"/>